<dbReference type="HOGENOM" id="CLU_694203_0_0_11"/>
<keyword evidence="2" id="KW-1185">Reference proteome</keyword>
<accession>F8B1S3</accession>
<dbReference type="EMBL" id="CP002801">
    <property type="protein sequence ID" value="AEH07679.1"/>
    <property type="molecule type" value="Genomic_DNA"/>
</dbReference>
<dbReference type="AlphaFoldDB" id="F8B1S3"/>
<gene>
    <name evidence="1" type="ordered locus">FsymDg_0097</name>
</gene>
<dbReference type="eggNOG" id="ENOG5030WVB">
    <property type="taxonomic scope" value="Bacteria"/>
</dbReference>
<sequence>MDIRTAVMDIGTSSTATTSAPTPNRVLLELRTSHGWGRPRLAKELHRFCLSKSWPSPGEENIKKQIYRLESGQIRSPDEFYSRLYCQFFEKSPHDLFGSLRPVSESSTFKLSSHKFIPIYVGAQAAENIRTAVRASPADRQWTECYSTPVTDGDAGTCTMYVWPFGVVVYHLIEDLTPSSVAEISAWRRVSYPENIDWATRHLEERIEAPVRDEPYVLSTYWVESAPWDGTRLDSALRLLCIPRVLLEREDDHQGSSQAHAELVEQSLLREGFNHPEIMEFGMKGISFGFASWSGIVYHPTASARALTEHELISCELSVQAAWSYCNSIRSAVERGRDPVVPAEYGWRFVRGLRSRLTTERPQETSQHRSMREAIVETSGLSRHLAHAVETLREAADGGQG</sequence>
<evidence type="ECO:0000313" key="1">
    <source>
        <dbReference type="EMBL" id="AEH07679.1"/>
    </source>
</evidence>
<organism evidence="1 2">
    <name type="scientific">Candidatus Protofrankia datiscae</name>
    <dbReference type="NCBI Taxonomy" id="2716812"/>
    <lineage>
        <taxon>Bacteria</taxon>
        <taxon>Bacillati</taxon>
        <taxon>Actinomycetota</taxon>
        <taxon>Actinomycetes</taxon>
        <taxon>Frankiales</taxon>
        <taxon>Frankiaceae</taxon>
        <taxon>Protofrankia</taxon>
    </lineage>
</organism>
<dbReference type="RefSeq" id="WP_013871676.1">
    <property type="nucleotide sequence ID" value="NC_015656.1"/>
</dbReference>
<protein>
    <submittedName>
        <fullName evidence="1">Uncharacterized protein</fullName>
    </submittedName>
</protein>
<dbReference type="STRING" id="656024.FsymDg_0097"/>
<dbReference type="KEGG" id="fsy:FsymDg_0097"/>
<proteinExistence type="predicted"/>
<reference evidence="1 2" key="1">
    <citation type="submission" date="2011-05" db="EMBL/GenBank/DDBJ databases">
        <title>Complete sequence of chromosome of Frankia symbiont of Datisca glomerata.</title>
        <authorList>
            <consortium name="US DOE Joint Genome Institute"/>
            <person name="Lucas S."/>
            <person name="Han J."/>
            <person name="Lapidus A."/>
            <person name="Cheng J.-F."/>
            <person name="Goodwin L."/>
            <person name="Pitluck S."/>
            <person name="Peters L."/>
            <person name="Mikhailova N."/>
            <person name="Chertkov O."/>
            <person name="Teshima H."/>
            <person name="Han C."/>
            <person name="Tapia R."/>
            <person name="Land M."/>
            <person name="Hauser L."/>
            <person name="Kyrpides N."/>
            <person name="Ivanova N."/>
            <person name="Pagani I."/>
            <person name="Berry A."/>
            <person name="Pawlowski K."/>
            <person name="Persson T."/>
            <person name="Vanden Heuvel B."/>
            <person name="Benson D."/>
            <person name="Woyke T."/>
        </authorList>
    </citation>
    <scope>NUCLEOTIDE SEQUENCE [LARGE SCALE GENOMIC DNA]</scope>
    <source>
        <strain evidence="2">4085684</strain>
    </source>
</reference>
<evidence type="ECO:0000313" key="2">
    <source>
        <dbReference type="Proteomes" id="UP000001549"/>
    </source>
</evidence>
<dbReference type="Proteomes" id="UP000001549">
    <property type="component" value="Chromosome"/>
</dbReference>
<name>F8B1S3_9ACTN</name>